<feature type="transmembrane region" description="Helical" evidence="5">
    <location>
        <begin position="245"/>
        <end position="261"/>
    </location>
</feature>
<dbReference type="GO" id="GO:0006874">
    <property type="term" value="P:intracellular calcium ion homeostasis"/>
    <property type="evidence" value="ECO:0007669"/>
    <property type="project" value="TreeGrafter"/>
</dbReference>
<dbReference type="EMBL" id="MGIL01000015">
    <property type="protein sequence ID" value="OGM88155.1"/>
    <property type="molecule type" value="Genomic_DNA"/>
</dbReference>
<evidence type="ECO:0000256" key="4">
    <source>
        <dbReference type="ARBA" id="ARBA00023136"/>
    </source>
</evidence>
<feature type="transmembrane region" description="Helical" evidence="5">
    <location>
        <begin position="38"/>
        <end position="61"/>
    </location>
</feature>
<dbReference type="GO" id="GO:0008273">
    <property type="term" value="F:calcium, potassium:sodium antiporter activity"/>
    <property type="evidence" value="ECO:0007669"/>
    <property type="project" value="TreeGrafter"/>
</dbReference>
<dbReference type="GO" id="GO:0005262">
    <property type="term" value="F:calcium channel activity"/>
    <property type="evidence" value="ECO:0007669"/>
    <property type="project" value="TreeGrafter"/>
</dbReference>
<feature type="domain" description="Sodium/calcium exchanger membrane region" evidence="6">
    <location>
        <begin position="4"/>
        <end position="143"/>
    </location>
</feature>
<sequence>MPILLLTFSLSLMFLIISANFLLKFIEKFSKRIKISPLIIGATLIAIGTSLPETFVAVSSVAQNAADISYGDILGSNIANICLVLGLGILLFPVRVGTEKTQRNNIIMLLTTAYFIGVLLAPPEWRKTLGVFPVLFYIVFLIIEIIWGEIGRFKEDKKALAKMPSSRGSTALYLVGILASMGGLLISSHFLVSSVISLSKAFNISEAIIGLSIVAIGTSLPELATTIVSGIDKDWKLLYGDVQGSNIYNLSIIGAFLLTFSNTDYQISPATLIVLSISTISIIYLSYKYEGSHIPRYYGLGYLALYVFYILRIYNV</sequence>
<feature type="transmembrane region" description="Helical" evidence="5">
    <location>
        <begin position="129"/>
        <end position="150"/>
    </location>
</feature>
<comment type="caution">
    <text evidence="7">The sequence shown here is derived from an EMBL/GenBank/DDBJ whole genome shotgun (WGS) entry which is preliminary data.</text>
</comment>
<keyword evidence="2 5" id="KW-0812">Transmembrane</keyword>
<organism evidence="7 8">
    <name type="scientific">Candidatus Woesebacteria bacterium RIFOXYD1_FULL_43_18</name>
    <dbReference type="NCBI Taxonomy" id="1802551"/>
    <lineage>
        <taxon>Bacteria</taxon>
        <taxon>Candidatus Woeseibacteriota</taxon>
    </lineage>
</organism>
<gene>
    <name evidence="7" type="ORF">A2573_01965</name>
</gene>
<accession>A0A1F8DK46</accession>
<comment type="subcellular location">
    <subcellularLocation>
        <location evidence="1">Membrane</location>
        <topology evidence="1">Multi-pass membrane protein</topology>
    </subcellularLocation>
</comment>
<reference evidence="7 8" key="1">
    <citation type="journal article" date="2016" name="Nat. Commun.">
        <title>Thousands of microbial genomes shed light on interconnected biogeochemical processes in an aquifer system.</title>
        <authorList>
            <person name="Anantharaman K."/>
            <person name="Brown C.T."/>
            <person name="Hug L.A."/>
            <person name="Sharon I."/>
            <person name="Castelle C.J."/>
            <person name="Probst A.J."/>
            <person name="Thomas B.C."/>
            <person name="Singh A."/>
            <person name="Wilkins M.J."/>
            <person name="Karaoz U."/>
            <person name="Brodie E.L."/>
            <person name="Williams K.H."/>
            <person name="Hubbard S.S."/>
            <person name="Banfield J.F."/>
        </authorList>
    </citation>
    <scope>NUCLEOTIDE SEQUENCE [LARGE SCALE GENOMIC DNA]</scope>
</reference>
<feature type="transmembrane region" description="Helical" evidence="5">
    <location>
        <begin position="171"/>
        <end position="192"/>
    </location>
</feature>
<protein>
    <recommendedName>
        <fullName evidence="6">Sodium/calcium exchanger membrane region domain-containing protein</fullName>
    </recommendedName>
</protein>
<dbReference type="Pfam" id="PF01699">
    <property type="entry name" value="Na_Ca_ex"/>
    <property type="match status" value="2"/>
</dbReference>
<dbReference type="AlphaFoldDB" id="A0A1F8DK46"/>
<feature type="transmembrane region" description="Helical" evidence="5">
    <location>
        <begin position="267"/>
        <end position="285"/>
    </location>
</feature>
<dbReference type="GO" id="GO:0005886">
    <property type="term" value="C:plasma membrane"/>
    <property type="evidence" value="ECO:0007669"/>
    <property type="project" value="TreeGrafter"/>
</dbReference>
<evidence type="ECO:0000256" key="3">
    <source>
        <dbReference type="ARBA" id="ARBA00022989"/>
    </source>
</evidence>
<feature type="transmembrane region" description="Helical" evidence="5">
    <location>
        <begin position="204"/>
        <end position="224"/>
    </location>
</feature>
<dbReference type="InterPro" id="IPR044880">
    <property type="entry name" value="NCX_ion-bd_dom_sf"/>
</dbReference>
<dbReference type="InterPro" id="IPR004837">
    <property type="entry name" value="NaCa_Exmemb"/>
</dbReference>
<keyword evidence="3 5" id="KW-1133">Transmembrane helix</keyword>
<evidence type="ECO:0000256" key="1">
    <source>
        <dbReference type="ARBA" id="ARBA00004141"/>
    </source>
</evidence>
<evidence type="ECO:0000259" key="6">
    <source>
        <dbReference type="Pfam" id="PF01699"/>
    </source>
</evidence>
<dbReference type="Gene3D" id="1.20.1420.30">
    <property type="entry name" value="NCX, central ion-binding region"/>
    <property type="match status" value="1"/>
</dbReference>
<dbReference type="InterPro" id="IPR004481">
    <property type="entry name" value="K/Na/Ca-exchanger"/>
</dbReference>
<evidence type="ECO:0000256" key="2">
    <source>
        <dbReference type="ARBA" id="ARBA00022692"/>
    </source>
</evidence>
<evidence type="ECO:0000256" key="5">
    <source>
        <dbReference type="SAM" id="Phobius"/>
    </source>
</evidence>
<dbReference type="Proteomes" id="UP000177596">
    <property type="component" value="Unassembled WGS sequence"/>
</dbReference>
<keyword evidence="4 5" id="KW-0472">Membrane</keyword>
<proteinExistence type="predicted"/>
<name>A0A1F8DK46_9BACT</name>
<evidence type="ECO:0000313" key="7">
    <source>
        <dbReference type="EMBL" id="OGM88155.1"/>
    </source>
</evidence>
<feature type="transmembrane region" description="Helical" evidence="5">
    <location>
        <begin position="106"/>
        <end position="123"/>
    </location>
</feature>
<feature type="transmembrane region" description="Helical" evidence="5">
    <location>
        <begin position="6"/>
        <end position="26"/>
    </location>
</feature>
<feature type="transmembrane region" description="Helical" evidence="5">
    <location>
        <begin position="73"/>
        <end position="94"/>
    </location>
</feature>
<evidence type="ECO:0000313" key="8">
    <source>
        <dbReference type="Proteomes" id="UP000177596"/>
    </source>
</evidence>
<dbReference type="PANTHER" id="PTHR10846">
    <property type="entry name" value="SODIUM/POTASSIUM/CALCIUM EXCHANGER"/>
    <property type="match status" value="1"/>
</dbReference>
<feature type="domain" description="Sodium/calcium exchanger membrane region" evidence="6">
    <location>
        <begin position="173"/>
        <end position="313"/>
    </location>
</feature>
<dbReference type="PANTHER" id="PTHR10846:SF8">
    <property type="entry name" value="INNER MEMBRANE PROTEIN YRBG"/>
    <property type="match status" value="1"/>
</dbReference>
<feature type="transmembrane region" description="Helical" evidence="5">
    <location>
        <begin position="297"/>
        <end position="314"/>
    </location>
</feature>